<evidence type="ECO:0000313" key="3">
    <source>
        <dbReference type="EMBL" id="OTG29038.1"/>
    </source>
</evidence>
<name>A0A251V0A6_HELAN</name>
<feature type="signal peptide" evidence="1">
    <location>
        <begin position="1"/>
        <end position="22"/>
    </location>
</feature>
<evidence type="ECO:0000256" key="1">
    <source>
        <dbReference type="SAM" id="SignalP"/>
    </source>
</evidence>
<dbReference type="EMBL" id="CM007893">
    <property type="protein sequence ID" value="OTG29038.1"/>
    <property type="molecule type" value="Genomic_DNA"/>
</dbReference>
<proteinExistence type="predicted"/>
<accession>A0A251V0A6</accession>
<keyword evidence="1" id="KW-0732">Signal</keyword>
<feature type="chain" id="PRO_5012197116" evidence="1">
    <location>
        <begin position="23"/>
        <end position="75"/>
    </location>
</feature>
<gene>
    <name evidence="3" type="ORF">HannXRQ_Chr04g0117871</name>
    <name evidence="2" type="ORF">HanXRQr2_Chr04g0178111</name>
</gene>
<organism evidence="3 4">
    <name type="scientific">Helianthus annuus</name>
    <name type="common">Common sunflower</name>
    <dbReference type="NCBI Taxonomy" id="4232"/>
    <lineage>
        <taxon>Eukaryota</taxon>
        <taxon>Viridiplantae</taxon>
        <taxon>Streptophyta</taxon>
        <taxon>Embryophyta</taxon>
        <taxon>Tracheophyta</taxon>
        <taxon>Spermatophyta</taxon>
        <taxon>Magnoliopsida</taxon>
        <taxon>eudicotyledons</taxon>
        <taxon>Gunneridae</taxon>
        <taxon>Pentapetalae</taxon>
        <taxon>asterids</taxon>
        <taxon>campanulids</taxon>
        <taxon>Asterales</taxon>
        <taxon>Asteraceae</taxon>
        <taxon>Asteroideae</taxon>
        <taxon>Heliantheae alliance</taxon>
        <taxon>Heliantheae</taxon>
        <taxon>Helianthus</taxon>
    </lineage>
</organism>
<reference evidence="3" key="2">
    <citation type="submission" date="2017-02" db="EMBL/GenBank/DDBJ databases">
        <title>Sunflower complete genome.</title>
        <authorList>
            <person name="Langlade N."/>
            <person name="Munos S."/>
        </authorList>
    </citation>
    <scope>NUCLEOTIDE SEQUENCE [LARGE SCALE GENOMIC DNA]</scope>
    <source>
        <tissue evidence="3">Leaves</tissue>
    </source>
</reference>
<keyword evidence="4" id="KW-1185">Reference proteome</keyword>
<dbReference type="Proteomes" id="UP000215914">
    <property type="component" value="Chromosome 4"/>
</dbReference>
<protein>
    <submittedName>
        <fullName evidence="3">Uncharacterized protein</fullName>
    </submittedName>
</protein>
<sequence>MKILPILTVFLIFTSMIMVIGAKSGNEETRKVAPIDCFDTNKGQPNKDPEYCCSAMGKNWDRCFKTRAECEAECI</sequence>
<dbReference type="Gramene" id="mRNA:HanXRQr2_Chr04g0178111">
    <property type="protein sequence ID" value="mRNA:HanXRQr2_Chr04g0178111"/>
    <property type="gene ID" value="HanXRQr2_Chr04g0178111"/>
</dbReference>
<dbReference type="AlphaFoldDB" id="A0A251V0A6"/>
<reference evidence="2" key="3">
    <citation type="submission" date="2020-06" db="EMBL/GenBank/DDBJ databases">
        <title>Helianthus annuus Genome sequencing and assembly Release 2.</title>
        <authorList>
            <person name="Gouzy J."/>
            <person name="Langlade N."/>
            <person name="Munos S."/>
        </authorList>
    </citation>
    <scope>NUCLEOTIDE SEQUENCE</scope>
    <source>
        <tissue evidence="2">Leaves</tissue>
    </source>
</reference>
<dbReference type="InParanoid" id="A0A251V0A6"/>
<dbReference type="EMBL" id="MNCJ02000319">
    <property type="protein sequence ID" value="KAF5811150.1"/>
    <property type="molecule type" value="Genomic_DNA"/>
</dbReference>
<evidence type="ECO:0000313" key="2">
    <source>
        <dbReference type="EMBL" id="KAF5811150.1"/>
    </source>
</evidence>
<evidence type="ECO:0000313" key="4">
    <source>
        <dbReference type="Proteomes" id="UP000215914"/>
    </source>
</evidence>
<reference evidence="2 4" key="1">
    <citation type="journal article" date="2017" name="Nature">
        <title>The sunflower genome provides insights into oil metabolism, flowering and Asterid evolution.</title>
        <authorList>
            <person name="Badouin H."/>
            <person name="Gouzy J."/>
            <person name="Grassa C.J."/>
            <person name="Murat F."/>
            <person name="Staton S.E."/>
            <person name="Cottret L."/>
            <person name="Lelandais-Briere C."/>
            <person name="Owens G.L."/>
            <person name="Carrere S."/>
            <person name="Mayjonade B."/>
            <person name="Legrand L."/>
            <person name="Gill N."/>
            <person name="Kane N.C."/>
            <person name="Bowers J.E."/>
            <person name="Hubner S."/>
            <person name="Bellec A."/>
            <person name="Berard A."/>
            <person name="Berges H."/>
            <person name="Blanchet N."/>
            <person name="Boniface M.C."/>
            <person name="Brunel D."/>
            <person name="Catrice O."/>
            <person name="Chaidir N."/>
            <person name="Claudel C."/>
            <person name="Donnadieu C."/>
            <person name="Faraut T."/>
            <person name="Fievet G."/>
            <person name="Helmstetter N."/>
            <person name="King M."/>
            <person name="Knapp S.J."/>
            <person name="Lai Z."/>
            <person name="Le Paslier M.C."/>
            <person name="Lippi Y."/>
            <person name="Lorenzon L."/>
            <person name="Mandel J.R."/>
            <person name="Marage G."/>
            <person name="Marchand G."/>
            <person name="Marquand E."/>
            <person name="Bret-Mestries E."/>
            <person name="Morien E."/>
            <person name="Nambeesan S."/>
            <person name="Nguyen T."/>
            <person name="Pegot-Espagnet P."/>
            <person name="Pouilly N."/>
            <person name="Raftis F."/>
            <person name="Sallet E."/>
            <person name="Schiex T."/>
            <person name="Thomas J."/>
            <person name="Vandecasteele C."/>
            <person name="Vares D."/>
            <person name="Vear F."/>
            <person name="Vautrin S."/>
            <person name="Crespi M."/>
            <person name="Mangin B."/>
            <person name="Burke J.M."/>
            <person name="Salse J."/>
            <person name="Munos S."/>
            <person name="Vincourt P."/>
            <person name="Rieseberg L.H."/>
            <person name="Langlade N.B."/>
        </authorList>
    </citation>
    <scope>NUCLEOTIDE SEQUENCE [LARGE SCALE GENOMIC DNA]</scope>
    <source>
        <strain evidence="4">cv. SF193</strain>
        <tissue evidence="2">Leaves</tissue>
    </source>
</reference>